<keyword evidence="3" id="KW-1185">Reference proteome</keyword>
<evidence type="ECO:0000313" key="3">
    <source>
        <dbReference type="Proteomes" id="UP000640335"/>
    </source>
</evidence>
<feature type="transmembrane region" description="Helical" evidence="1">
    <location>
        <begin position="80"/>
        <end position="99"/>
    </location>
</feature>
<sequence>MKNLNRIIFYIIGLFLLALGSVLAIKSKLGVSPISSIPFSLTKVSNISLGVASTILFIFYVIIQMIILKRDFKKIQLLQIIFAVVFGQLVNFFNIIININLENYFMRVILVILSFFITAMGVFLTITSNIVPVAPDGLTKVISTKVNKEFGKVKIYFDCVVVSLAVLILLFSGKNLDGIGIGTVLSAILVGRIVLIINKMFKEKVENIIFL</sequence>
<feature type="transmembrane region" description="Helical" evidence="1">
    <location>
        <begin position="48"/>
        <end position="68"/>
    </location>
</feature>
<organism evidence="2 3">
    <name type="scientific">Clostridium gallinarum</name>
    <dbReference type="NCBI Taxonomy" id="2762246"/>
    <lineage>
        <taxon>Bacteria</taxon>
        <taxon>Bacillati</taxon>
        <taxon>Bacillota</taxon>
        <taxon>Clostridia</taxon>
        <taxon>Eubacteriales</taxon>
        <taxon>Clostridiaceae</taxon>
        <taxon>Clostridium</taxon>
    </lineage>
</organism>
<name>A0ABR8Q1V8_9CLOT</name>
<keyword evidence="1" id="KW-0812">Transmembrane</keyword>
<evidence type="ECO:0000313" key="2">
    <source>
        <dbReference type="EMBL" id="MBD7914377.1"/>
    </source>
</evidence>
<dbReference type="PANTHER" id="PTHR40078">
    <property type="entry name" value="INTEGRAL MEMBRANE PROTEIN-RELATED"/>
    <property type="match status" value="1"/>
</dbReference>
<feature type="transmembrane region" description="Helical" evidence="1">
    <location>
        <begin position="179"/>
        <end position="197"/>
    </location>
</feature>
<feature type="transmembrane region" description="Helical" evidence="1">
    <location>
        <begin position="155"/>
        <end position="173"/>
    </location>
</feature>
<keyword evidence="1" id="KW-1133">Transmembrane helix</keyword>
<reference evidence="2 3" key="1">
    <citation type="submission" date="2020-08" db="EMBL/GenBank/DDBJ databases">
        <title>A Genomic Blueprint of the Chicken Gut Microbiome.</title>
        <authorList>
            <person name="Gilroy R."/>
            <person name="Ravi A."/>
            <person name="Getino M."/>
            <person name="Pursley I."/>
            <person name="Horton D.L."/>
            <person name="Alikhan N.-F."/>
            <person name="Baker D."/>
            <person name="Gharbi K."/>
            <person name="Hall N."/>
            <person name="Watson M."/>
            <person name="Adriaenssens E.M."/>
            <person name="Foster-Nyarko E."/>
            <person name="Jarju S."/>
            <person name="Secka A."/>
            <person name="Antonio M."/>
            <person name="Oren A."/>
            <person name="Chaudhuri R."/>
            <person name="La Ragione R.M."/>
            <person name="Hildebrand F."/>
            <person name="Pallen M.J."/>
        </authorList>
    </citation>
    <scope>NUCLEOTIDE SEQUENCE [LARGE SCALE GENOMIC DNA]</scope>
    <source>
        <strain evidence="2 3">Sa3CUN1</strain>
    </source>
</reference>
<protein>
    <recommendedName>
        <fullName evidence="4">Integral membrane protein</fullName>
    </recommendedName>
</protein>
<feature type="transmembrane region" description="Helical" evidence="1">
    <location>
        <begin position="105"/>
        <end position="134"/>
    </location>
</feature>
<dbReference type="PANTHER" id="PTHR40078:SF1">
    <property type="entry name" value="INTEGRAL MEMBRANE PROTEIN"/>
    <property type="match status" value="1"/>
</dbReference>
<evidence type="ECO:0000256" key="1">
    <source>
        <dbReference type="SAM" id="Phobius"/>
    </source>
</evidence>
<dbReference type="Proteomes" id="UP000640335">
    <property type="component" value="Unassembled WGS sequence"/>
</dbReference>
<proteinExistence type="predicted"/>
<evidence type="ECO:0008006" key="4">
    <source>
        <dbReference type="Google" id="ProtNLM"/>
    </source>
</evidence>
<keyword evidence="1" id="KW-0472">Membrane</keyword>
<dbReference type="EMBL" id="JACSQZ010000010">
    <property type="protein sequence ID" value="MBD7914377.1"/>
    <property type="molecule type" value="Genomic_DNA"/>
</dbReference>
<dbReference type="RefSeq" id="WP_191748930.1">
    <property type="nucleotide sequence ID" value="NZ_JACSQZ010000010.1"/>
</dbReference>
<comment type="caution">
    <text evidence="2">The sequence shown here is derived from an EMBL/GenBank/DDBJ whole genome shotgun (WGS) entry which is preliminary data.</text>
</comment>
<gene>
    <name evidence="2" type="ORF">H9660_04395</name>
</gene>
<dbReference type="Pfam" id="PF19700">
    <property type="entry name" value="DUF6198"/>
    <property type="match status" value="1"/>
</dbReference>
<accession>A0ABR8Q1V8</accession>
<dbReference type="InterPro" id="IPR038750">
    <property type="entry name" value="YczE/YyaS-like"/>
</dbReference>